<comment type="caution">
    <text evidence="1">The sequence shown here is derived from an EMBL/GenBank/DDBJ whole genome shotgun (WGS) entry which is preliminary data.</text>
</comment>
<evidence type="ECO:0000313" key="1">
    <source>
        <dbReference type="EMBL" id="EGS36302.1"/>
    </source>
</evidence>
<proteinExistence type="predicted"/>
<protein>
    <submittedName>
        <fullName evidence="1">Uncharacterized protein</fullName>
    </submittedName>
</protein>
<accession>A0ABP2L7P8</accession>
<dbReference type="Proteomes" id="UP000006035">
    <property type="component" value="Unassembled WGS sequence"/>
</dbReference>
<sequence>MKYEKTKAILNQLVADLSQLVMVIHQTQVIAGDCSTPTRSG</sequence>
<gene>
    <name evidence="1" type="ORF">HMPREF9102_2149</name>
</gene>
<keyword evidence="2" id="KW-1185">Reference proteome</keyword>
<evidence type="ECO:0000313" key="2">
    <source>
        <dbReference type="Proteomes" id="UP000006035"/>
    </source>
</evidence>
<organism evidence="1 2">
    <name type="scientific">Limosilactobacillus oris F0423</name>
    <dbReference type="NCBI Taxonomy" id="944562"/>
    <lineage>
        <taxon>Bacteria</taxon>
        <taxon>Bacillati</taxon>
        <taxon>Bacillota</taxon>
        <taxon>Bacilli</taxon>
        <taxon>Lactobacillales</taxon>
        <taxon>Lactobacillaceae</taxon>
        <taxon>Limosilactobacillus</taxon>
    </lineage>
</organism>
<dbReference type="EMBL" id="AFTL01000018">
    <property type="protein sequence ID" value="EGS36302.1"/>
    <property type="molecule type" value="Genomic_DNA"/>
</dbReference>
<reference evidence="1 2" key="1">
    <citation type="submission" date="2011-05" db="EMBL/GenBank/DDBJ databases">
        <authorList>
            <person name="Durkin A.S."/>
            <person name="Kim M."/>
            <person name="Radune D."/>
            <person name="Hostetler J."/>
            <person name="Torralba M."/>
            <person name="Gillis M."/>
            <person name="Methe B."/>
            <person name="Sutton G."/>
            <person name="Nelson K.E."/>
        </authorList>
    </citation>
    <scope>NUCLEOTIDE SEQUENCE [LARGE SCALE GENOMIC DNA]</scope>
    <source>
        <strain evidence="1 2">F0423</strain>
    </source>
</reference>
<name>A0ABP2L7P8_9LACO</name>